<comment type="similarity">
    <text evidence="4">Belongs to the IWR1/SLC7A6OS family.</text>
</comment>
<reference evidence="13" key="1">
    <citation type="journal article" date="2017" name="Nucleic Acids Res.">
        <title>Proteogenomics produces comprehensive and highly accurate protein-coding gene annotation in a complete genome assembly of Malassezia sympodialis.</title>
        <authorList>
            <person name="Zhu Y."/>
            <person name="Engstroem P.G."/>
            <person name="Tellgren-Roth C."/>
            <person name="Baudo C.D."/>
            <person name="Kennell J.C."/>
            <person name="Sun S."/>
            <person name="Billmyre R.B."/>
            <person name="Schroeder M.S."/>
            <person name="Andersson A."/>
            <person name="Holm T."/>
            <person name="Sigurgeirsson B."/>
            <person name="Wu G."/>
            <person name="Sankaranarayanan S.R."/>
            <person name="Siddharthan R."/>
            <person name="Sanyal K."/>
            <person name="Lundeberg J."/>
            <person name="Nystedt B."/>
            <person name="Boekhout T."/>
            <person name="Dawson T.L. Jr."/>
            <person name="Heitman J."/>
            <person name="Scheynius A."/>
            <person name="Lehtioe J."/>
        </authorList>
    </citation>
    <scope>NUCLEOTIDE SEQUENCE [LARGE SCALE GENOMIC DNA]</scope>
    <source>
        <strain evidence="13">ATCC 42132</strain>
    </source>
</reference>
<evidence type="ECO:0000256" key="9">
    <source>
        <dbReference type="ARBA" id="ARBA00023242"/>
    </source>
</evidence>
<evidence type="ECO:0000256" key="6">
    <source>
        <dbReference type="ARBA" id="ARBA00022448"/>
    </source>
</evidence>
<name>A0A1M8A5Y9_MALS4</name>
<dbReference type="InterPro" id="IPR013883">
    <property type="entry name" value="TF_Iwr1_dom"/>
</dbReference>
<keyword evidence="6" id="KW-0813">Transport</keyword>
<keyword evidence="8" id="KW-0653">Protein transport</keyword>
<evidence type="ECO:0000256" key="4">
    <source>
        <dbReference type="ARBA" id="ARBA00010218"/>
    </source>
</evidence>
<evidence type="ECO:0000313" key="12">
    <source>
        <dbReference type="EMBL" id="SHO77614.1"/>
    </source>
</evidence>
<dbReference type="VEuPathDB" id="FungiDB:MSYG_1956"/>
<sequence length="311" mass="35577">MTDAETPRDVTRILRVKRKRNDDPVDAFLFQFHAPPKAKRRGQNADMTAQDQGVFRRKETLYTIHSTNSQEVNNVIEAEWDAAACRVKLKRKHEEDEKSSISSSHSRIRLNEAAEEGMEKFSKLLEDYLHLNQVSLQDPEPMSASQNDYVYDIYYQEYIPRKLFISAEKESPSKSNPPIVGRASKGKSSNHFSPIPIVPGRYNWSHSTSAPGFEHLFQDGESHLDRDLEWENEASFFPVHLRTTMDADGHTSIVAVPIGGHSLAEHDLLLEELDAKDVHEEDEDSNDEDYYTNEYPETDEWDIGSGSESCF</sequence>
<feature type="region of interest" description="Disordered" evidence="10">
    <location>
        <begin position="169"/>
        <end position="194"/>
    </location>
</feature>
<keyword evidence="7" id="KW-0963">Cytoplasm</keyword>
<evidence type="ECO:0000256" key="10">
    <source>
        <dbReference type="SAM" id="MobiDB-lite"/>
    </source>
</evidence>
<evidence type="ECO:0000256" key="1">
    <source>
        <dbReference type="ARBA" id="ARBA00003202"/>
    </source>
</evidence>
<dbReference type="PANTHER" id="PTHR31196:SF2">
    <property type="entry name" value="RNA POLYMERASE II NUCLEAR LOCALIZATION PROTEIN SLC7A6OS-RELATED"/>
    <property type="match status" value="1"/>
</dbReference>
<dbReference type="AlphaFoldDB" id="A0A1M8A5Y9"/>
<dbReference type="OrthoDB" id="6255506at2759"/>
<evidence type="ECO:0000256" key="8">
    <source>
        <dbReference type="ARBA" id="ARBA00022927"/>
    </source>
</evidence>
<dbReference type="PANTHER" id="PTHR31196">
    <property type="entry name" value="RNA POLYMERASE II NUCLEAR LOCALIZATION PROTEIN SLC7A6OS-RELATED"/>
    <property type="match status" value="1"/>
</dbReference>
<evidence type="ECO:0000256" key="3">
    <source>
        <dbReference type="ARBA" id="ARBA00004496"/>
    </source>
</evidence>
<proteinExistence type="inferred from homology"/>
<evidence type="ECO:0000259" key="11">
    <source>
        <dbReference type="Pfam" id="PF08574"/>
    </source>
</evidence>
<dbReference type="GO" id="GO:0005737">
    <property type="term" value="C:cytoplasm"/>
    <property type="evidence" value="ECO:0007669"/>
    <property type="project" value="UniProtKB-SubCell"/>
</dbReference>
<evidence type="ECO:0000256" key="5">
    <source>
        <dbReference type="ARBA" id="ARBA00017036"/>
    </source>
</evidence>
<keyword evidence="13" id="KW-1185">Reference proteome</keyword>
<feature type="compositionally biased region" description="Acidic residues" evidence="10">
    <location>
        <begin position="280"/>
        <end position="302"/>
    </location>
</feature>
<accession>A0A1M8A5Y9</accession>
<evidence type="ECO:0000256" key="7">
    <source>
        <dbReference type="ARBA" id="ARBA00022490"/>
    </source>
</evidence>
<keyword evidence="9" id="KW-0539">Nucleus</keyword>
<feature type="domain" description="Transcription factor Iwr1" evidence="11">
    <location>
        <begin position="271"/>
        <end position="299"/>
    </location>
</feature>
<dbReference type="EMBL" id="LT671823">
    <property type="protein sequence ID" value="SHO77614.1"/>
    <property type="molecule type" value="Genomic_DNA"/>
</dbReference>
<dbReference type="GO" id="GO:0015031">
    <property type="term" value="P:protein transport"/>
    <property type="evidence" value="ECO:0007669"/>
    <property type="project" value="UniProtKB-KW"/>
</dbReference>
<feature type="region of interest" description="Disordered" evidence="10">
    <location>
        <begin position="277"/>
        <end position="311"/>
    </location>
</feature>
<dbReference type="InterPro" id="IPR040218">
    <property type="entry name" value="SLC7A6OS"/>
</dbReference>
<dbReference type="Proteomes" id="UP000186303">
    <property type="component" value="Chromosome 3"/>
</dbReference>
<evidence type="ECO:0000256" key="2">
    <source>
        <dbReference type="ARBA" id="ARBA00004123"/>
    </source>
</evidence>
<organism evidence="12 13">
    <name type="scientific">Malassezia sympodialis (strain ATCC 42132)</name>
    <name type="common">Atopic eczema-associated yeast</name>
    <dbReference type="NCBI Taxonomy" id="1230383"/>
    <lineage>
        <taxon>Eukaryota</taxon>
        <taxon>Fungi</taxon>
        <taxon>Dikarya</taxon>
        <taxon>Basidiomycota</taxon>
        <taxon>Ustilaginomycotina</taxon>
        <taxon>Malasseziomycetes</taxon>
        <taxon>Malasseziales</taxon>
        <taxon>Malasseziaceae</taxon>
        <taxon>Malassezia</taxon>
    </lineage>
</organism>
<dbReference type="GO" id="GO:0005634">
    <property type="term" value="C:nucleus"/>
    <property type="evidence" value="ECO:0007669"/>
    <property type="project" value="UniProtKB-SubCell"/>
</dbReference>
<dbReference type="Pfam" id="PF08574">
    <property type="entry name" value="Iwr1"/>
    <property type="match status" value="1"/>
</dbReference>
<evidence type="ECO:0000313" key="13">
    <source>
        <dbReference type="Proteomes" id="UP000186303"/>
    </source>
</evidence>
<gene>
    <name evidence="12" type="ORF">MSYG_1956</name>
</gene>
<dbReference type="GO" id="GO:0032502">
    <property type="term" value="P:developmental process"/>
    <property type="evidence" value="ECO:0007669"/>
    <property type="project" value="TreeGrafter"/>
</dbReference>
<protein>
    <recommendedName>
        <fullName evidence="5">Probable RNA polymerase II nuclear localization protein SLC7A6OS</fullName>
    </recommendedName>
</protein>
<comment type="subcellular location">
    <subcellularLocation>
        <location evidence="3">Cytoplasm</location>
    </subcellularLocation>
    <subcellularLocation>
        <location evidence="2">Nucleus</location>
    </subcellularLocation>
</comment>
<comment type="function">
    <text evidence="1">Directs RNA polymerase II nuclear import.</text>
</comment>